<protein>
    <submittedName>
        <fullName evidence="1">Uncharacterized protein</fullName>
    </submittedName>
</protein>
<dbReference type="EMBL" id="JBHTLQ010000004">
    <property type="protein sequence ID" value="MFD1189500.1"/>
    <property type="molecule type" value="Genomic_DNA"/>
</dbReference>
<accession>A0ABW3T1I6</accession>
<gene>
    <name evidence="1" type="ORF">ACFQ27_02825</name>
</gene>
<proteinExistence type="predicted"/>
<name>A0ABW3T1I6_9CAUL</name>
<sequence length="70" mass="7673">MIMTSLRTVPSLFVGRRALVEAVQIDVNDRQPGRTAFTCGACNEPIHVADGPEALRDVVVKCRCGEFNQL</sequence>
<keyword evidence="2" id="KW-1185">Reference proteome</keyword>
<organism evidence="1 2">
    <name type="scientific">Phenylobacterium conjunctum</name>
    <dbReference type="NCBI Taxonomy" id="1298959"/>
    <lineage>
        <taxon>Bacteria</taxon>
        <taxon>Pseudomonadati</taxon>
        <taxon>Pseudomonadota</taxon>
        <taxon>Alphaproteobacteria</taxon>
        <taxon>Caulobacterales</taxon>
        <taxon>Caulobacteraceae</taxon>
        <taxon>Phenylobacterium</taxon>
    </lineage>
</organism>
<reference evidence="2" key="1">
    <citation type="journal article" date="2019" name="Int. J. Syst. Evol. Microbiol.">
        <title>The Global Catalogue of Microorganisms (GCM) 10K type strain sequencing project: providing services to taxonomists for standard genome sequencing and annotation.</title>
        <authorList>
            <consortium name="The Broad Institute Genomics Platform"/>
            <consortium name="The Broad Institute Genome Sequencing Center for Infectious Disease"/>
            <person name="Wu L."/>
            <person name="Ma J."/>
        </authorList>
    </citation>
    <scope>NUCLEOTIDE SEQUENCE [LARGE SCALE GENOMIC DNA]</scope>
    <source>
        <strain evidence="2">CCUG 55074</strain>
    </source>
</reference>
<evidence type="ECO:0000313" key="2">
    <source>
        <dbReference type="Proteomes" id="UP001597216"/>
    </source>
</evidence>
<evidence type="ECO:0000313" key="1">
    <source>
        <dbReference type="EMBL" id="MFD1189500.1"/>
    </source>
</evidence>
<dbReference type="RefSeq" id="WP_374346935.1">
    <property type="nucleotide sequence ID" value="NZ_JBHTLQ010000004.1"/>
</dbReference>
<comment type="caution">
    <text evidence="1">The sequence shown here is derived from an EMBL/GenBank/DDBJ whole genome shotgun (WGS) entry which is preliminary data.</text>
</comment>
<dbReference type="Proteomes" id="UP001597216">
    <property type="component" value="Unassembled WGS sequence"/>
</dbReference>